<name>A0A377JR14_9HELI</name>
<dbReference type="Proteomes" id="UP000255103">
    <property type="component" value="Unassembled WGS sequence"/>
</dbReference>
<keyword evidence="2 5" id="KW-0812">Transmembrane</keyword>
<reference evidence="9 10" key="1">
    <citation type="submission" date="2018-06" db="EMBL/GenBank/DDBJ databases">
        <authorList>
            <consortium name="Pathogen Informatics"/>
            <person name="Doyle S."/>
        </authorList>
    </citation>
    <scope>NUCLEOTIDE SEQUENCE [LARGE SCALE GENOMIC DNA]</scope>
    <source>
        <strain evidence="8 9">NCTC12219</strain>
        <strain evidence="7 10">NCTC12221</strain>
    </source>
</reference>
<protein>
    <submittedName>
        <fullName evidence="8">TM2 domain-containing protein</fullName>
    </submittedName>
</protein>
<evidence type="ECO:0000256" key="5">
    <source>
        <dbReference type="SAM" id="Phobius"/>
    </source>
</evidence>
<proteinExistence type="predicted"/>
<evidence type="ECO:0000313" key="8">
    <source>
        <dbReference type="EMBL" id="STP10264.1"/>
    </source>
</evidence>
<feature type="transmembrane region" description="Helical" evidence="5">
    <location>
        <begin position="79"/>
        <end position="98"/>
    </location>
</feature>
<evidence type="ECO:0000259" key="6">
    <source>
        <dbReference type="Pfam" id="PF05154"/>
    </source>
</evidence>
<keyword evidence="3 5" id="KW-1133">Transmembrane helix</keyword>
<evidence type="ECO:0000313" key="9">
    <source>
        <dbReference type="Proteomes" id="UP000255103"/>
    </source>
</evidence>
<evidence type="ECO:0000256" key="4">
    <source>
        <dbReference type="ARBA" id="ARBA00023136"/>
    </source>
</evidence>
<feature type="domain" description="TM2" evidence="6">
    <location>
        <begin position="46"/>
        <end position="94"/>
    </location>
</feature>
<dbReference type="RefSeq" id="WP_115025608.1">
    <property type="nucleotide sequence ID" value="NZ_UGHX01000001.1"/>
</dbReference>
<gene>
    <name evidence="8" type="ORF">NCTC12219_00113</name>
    <name evidence="7" type="ORF">NCTC12221_00188</name>
</gene>
<sequence length="118" mass="13245">MNNSALIMLTSAWSNKIPSEAAFMLQGRLEKIPEDKIQVLSFIPLKDPIIGLILGLFFGALSVDRFYKGDIGLGILKFLSIFIVIGIFWALADLYFVWQGIKKDNLNKINQQLMILGV</sequence>
<accession>A0A377JR14</accession>
<keyword evidence="4 5" id="KW-0472">Membrane</keyword>
<organism evidence="8 9">
    <name type="scientific">Helicobacter cinaedi</name>
    <dbReference type="NCBI Taxonomy" id="213"/>
    <lineage>
        <taxon>Bacteria</taxon>
        <taxon>Pseudomonadati</taxon>
        <taxon>Campylobacterota</taxon>
        <taxon>Epsilonproteobacteria</taxon>
        <taxon>Campylobacterales</taxon>
        <taxon>Helicobacteraceae</taxon>
        <taxon>Helicobacter</taxon>
    </lineage>
</organism>
<dbReference type="Pfam" id="PF05154">
    <property type="entry name" value="TM2"/>
    <property type="match status" value="1"/>
</dbReference>
<dbReference type="InterPro" id="IPR007829">
    <property type="entry name" value="TM2"/>
</dbReference>
<evidence type="ECO:0000313" key="10">
    <source>
        <dbReference type="Proteomes" id="UP000255335"/>
    </source>
</evidence>
<dbReference type="Proteomes" id="UP000255335">
    <property type="component" value="Unassembled WGS sequence"/>
</dbReference>
<evidence type="ECO:0000256" key="3">
    <source>
        <dbReference type="ARBA" id="ARBA00022989"/>
    </source>
</evidence>
<dbReference type="AlphaFoldDB" id="A0A377JR14"/>
<dbReference type="EMBL" id="UGHX01000001">
    <property type="protein sequence ID" value="STP10264.1"/>
    <property type="molecule type" value="Genomic_DNA"/>
</dbReference>
<dbReference type="GO" id="GO:0016020">
    <property type="term" value="C:membrane"/>
    <property type="evidence" value="ECO:0007669"/>
    <property type="project" value="UniProtKB-SubCell"/>
</dbReference>
<evidence type="ECO:0000256" key="2">
    <source>
        <dbReference type="ARBA" id="ARBA00022692"/>
    </source>
</evidence>
<evidence type="ECO:0000256" key="1">
    <source>
        <dbReference type="ARBA" id="ARBA00004141"/>
    </source>
</evidence>
<evidence type="ECO:0000313" key="7">
    <source>
        <dbReference type="EMBL" id="STP08775.1"/>
    </source>
</evidence>
<dbReference type="EMBL" id="UGHZ01000001">
    <property type="protein sequence ID" value="STP08775.1"/>
    <property type="molecule type" value="Genomic_DNA"/>
</dbReference>
<feature type="transmembrane region" description="Helical" evidence="5">
    <location>
        <begin position="49"/>
        <end position="67"/>
    </location>
</feature>
<comment type="subcellular location">
    <subcellularLocation>
        <location evidence="1">Membrane</location>
        <topology evidence="1">Multi-pass membrane protein</topology>
    </subcellularLocation>
</comment>